<evidence type="ECO:0000313" key="2">
    <source>
        <dbReference type="EMBL" id="HJD42385.1"/>
    </source>
</evidence>
<proteinExistence type="predicted"/>
<reference evidence="2" key="1">
    <citation type="journal article" date="2021" name="PeerJ">
        <title>Extensive microbial diversity within the chicken gut microbiome revealed by metagenomics and culture.</title>
        <authorList>
            <person name="Gilroy R."/>
            <person name="Ravi A."/>
            <person name="Getino M."/>
            <person name="Pursley I."/>
            <person name="Horton D.L."/>
            <person name="Alikhan N.F."/>
            <person name="Baker D."/>
            <person name="Gharbi K."/>
            <person name="Hall N."/>
            <person name="Watson M."/>
            <person name="Adriaenssens E.M."/>
            <person name="Foster-Nyarko E."/>
            <person name="Jarju S."/>
            <person name="Secka A."/>
            <person name="Antonio M."/>
            <person name="Oren A."/>
            <person name="Chaudhuri R.R."/>
            <person name="La Ragione R."/>
            <person name="Hildebrand F."/>
            <person name="Pallen M.J."/>
        </authorList>
    </citation>
    <scope>NUCLEOTIDE SEQUENCE</scope>
    <source>
        <strain evidence="2">ChiBcec15-3976</strain>
    </source>
</reference>
<comment type="caution">
    <text evidence="2">The sequence shown here is derived from an EMBL/GenBank/DDBJ whole genome shotgun (WGS) entry which is preliminary data.</text>
</comment>
<reference evidence="2" key="2">
    <citation type="submission" date="2021-04" db="EMBL/GenBank/DDBJ databases">
        <authorList>
            <person name="Gilroy R."/>
        </authorList>
    </citation>
    <scope>NUCLEOTIDE SEQUENCE</scope>
    <source>
        <strain evidence="2">ChiBcec15-3976</strain>
    </source>
</reference>
<gene>
    <name evidence="2" type="ORF">H9910_05195</name>
</gene>
<evidence type="ECO:0000259" key="1">
    <source>
        <dbReference type="Pfam" id="PF18425"/>
    </source>
</evidence>
<organism evidence="2 3">
    <name type="scientific">Candidatus Mediterraneibacter quadrami</name>
    <dbReference type="NCBI Taxonomy" id="2838684"/>
    <lineage>
        <taxon>Bacteria</taxon>
        <taxon>Bacillati</taxon>
        <taxon>Bacillota</taxon>
        <taxon>Clostridia</taxon>
        <taxon>Lachnospirales</taxon>
        <taxon>Lachnospiraceae</taxon>
        <taxon>Mediterraneibacter</taxon>
    </lineage>
</organism>
<sequence length="41" mass="4602">MSQKIENILNLALEATPEERARSAELDVGYDAGERAWDLII</sequence>
<dbReference type="Pfam" id="PF18425">
    <property type="entry name" value="CspB_prodomain"/>
    <property type="match status" value="1"/>
</dbReference>
<dbReference type="EMBL" id="DWUU01000031">
    <property type="protein sequence ID" value="HJD42385.1"/>
    <property type="molecule type" value="Genomic_DNA"/>
</dbReference>
<name>A0A9D2REN2_9FIRM</name>
<dbReference type="AlphaFoldDB" id="A0A9D2REN2"/>
<protein>
    <recommendedName>
        <fullName evidence="1">Csp protease B prodomain domain-containing protein</fullName>
    </recommendedName>
</protein>
<feature type="domain" description="Csp protease B prodomain" evidence="1">
    <location>
        <begin position="3"/>
        <end position="41"/>
    </location>
</feature>
<dbReference type="Proteomes" id="UP000823909">
    <property type="component" value="Unassembled WGS sequence"/>
</dbReference>
<feature type="non-terminal residue" evidence="2">
    <location>
        <position position="41"/>
    </location>
</feature>
<dbReference type="InterPro" id="IPR041365">
    <property type="entry name" value="CspB_prodomain"/>
</dbReference>
<accession>A0A9D2REN2</accession>
<evidence type="ECO:0000313" key="3">
    <source>
        <dbReference type="Proteomes" id="UP000823909"/>
    </source>
</evidence>